<dbReference type="EMBL" id="CAXAMM010043017">
    <property type="protein sequence ID" value="CAK9108053.1"/>
    <property type="molecule type" value="Genomic_DNA"/>
</dbReference>
<feature type="transmembrane region" description="Helical" evidence="2">
    <location>
        <begin position="54"/>
        <end position="74"/>
    </location>
</feature>
<keyword evidence="2" id="KW-0812">Transmembrane</keyword>
<keyword evidence="2" id="KW-1133">Transmembrane helix</keyword>
<feature type="transmembrane region" description="Helical" evidence="2">
    <location>
        <begin position="29"/>
        <end position="47"/>
    </location>
</feature>
<protein>
    <submittedName>
        <fullName evidence="3">Uncharacterized protein</fullName>
    </submittedName>
</protein>
<evidence type="ECO:0000256" key="2">
    <source>
        <dbReference type="SAM" id="Phobius"/>
    </source>
</evidence>
<proteinExistence type="predicted"/>
<accession>A0ABP0S6Q9</accession>
<sequence length="544" mass="60341">MARATFGSVLLVVAMATLGWLCSKVCSFELWALFSGISGLLLMWCLAQRPLLCVSFLYLCGCGVLLVRETVLIFTGQVPCGLVTFGDQCTDTQCVKKNYVLFFEAGCAEYACVHTERQEVQSVFTIDPQTLHSFWVLTGLCLSWAAVCLSARSMLRWMARSYGAYAVNEHSLKIARYTAVVLLVPPTYGTCAMSALRVITINREDTWTAESMMDVAELFSACALYAFQRLLVVYVDCLSPSLSLERTLDQGDVDIKNSFKLQRSFQSVMSLGIKQYVVLAFACNLFLVAVKAWDVLQPASCQEALAFIAHRGFPHHSISLAVSEQKLNQSLHTRATSLACEDVWNSSSLMIMTADFFTCSIALYAILQYEHAFNEVLHAVNPFWKFWGVKGRGPPLCSAYLWALGIIILLDLWLSDDRHVVVDPKQLQLVIKNVVVVSARRHALRCGLLSVNFLQSTILAAVSWMTSSDAAGFVATLLNYHLLCAESFVLALLNISAYAVQDEEEKTSDAPMEDVPDEIEGTQMTCLKDPEQPDPQVMGKTMET</sequence>
<organism evidence="3 5">
    <name type="scientific">Durusdinium trenchii</name>
    <dbReference type="NCBI Taxonomy" id="1381693"/>
    <lineage>
        <taxon>Eukaryota</taxon>
        <taxon>Sar</taxon>
        <taxon>Alveolata</taxon>
        <taxon>Dinophyceae</taxon>
        <taxon>Suessiales</taxon>
        <taxon>Symbiodiniaceae</taxon>
        <taxon>Durusdinium</taxon>
    </lineage>
</organism>
<dbReference type="Proteomes" id="UP001642464">
    <property type="component" value="Unassembled WGS sequence"/>
</dbReference>
<gene>
    <name evidence="3" type="ORF">SCF082_LOCUS50267</name>
    <name evidence="4" type="ORF">SCF082_LOCUS50515</name>
</gene>
<evidence type="ECO:0000256" key="1">
    <source>
        <dbReference type="SAM" id="MobiDB-lite"/>
    </source>
</evidence>
<feature type="region of interest" description="Disordered" evidence="1">
    <location>
        <begin position="524"/>
        <end position="544"/>
    </location>
</feature>
<name>A0ABP0S6Q9_9DINO</name>
<evidence type="ECO:0000313" key="3">
    <source>
        <dbReference type="EMBL" id="CAK9108053.1"/>
    </source>
</evidence>
<dbReference type="EMBL" id="CAXAMM010043128">
    <property type="protein sequence ID" value="CAK9108625.1"/>
    <property type="molecule type" value="Genomic_DNA"/>
</dbReference>
<comment type="caution">
    <text evidence="3">The sequence shown here is derived from an EMBL/GenBank/DDBJ whole genome shotgun (WGS) entry which is preliminary data.</text>
</comment>
<keyword evidence="5" id="KW-1185">Reference proteome</keyword>
<reference evidence="3 5" key="1">
    <citation type="submission" date="2024-02" db="EMBL/GenBank/DDBJ databases">
        <authorList>
            <person name="Chen Y."/>
            <person name="Shah S."/>
            <person name="Dougan E. K."/>
            <person name="Thang M."/>
            <person name="Chan C."/>
        </authorList>
    </citation>
    <scope>NUCLEOTIDE SEQUENCE [LARGE SCALE GENOMIC DNA]</scope>
</reference>
<feature type="transmembrane region" description="Helical" evidence="2">
    <location>
        <begin position="132"/>
        <end position="151"/>
    </location>
</feature>
<keyword evidence="2" id="KW-0472">Membrane</keyword>
<evidence type="ECO:0000313" key="5">
    <source>
        <dbReference type="Proteomes" id="UP001642464"/>
    </source>
</evidence>
<evidence type="ECO:0000313" key="4">
    <source>
        <dbReference type="EMBL" id="CAK9108625.1"/>
    </source>
</evidence>